<proteinExistence type="predicted"/>
<keyword evidence="5" id="KW-1185">Reference proteome</keyword>
<feature type="DNA-binding region" description="H-T-H motif" evidence="2">
    <location>
        <begin position="30"/>
        <end position="49"/>
    </location>
</feature>
<evidence type="ECO:0000313" key="5">
    <source>
        <dbReference type="Proteomes" id="UP000683246"/>
    </source>
</evidence>
<reference evidence="4" key="1">
    <citation type="submission" date="2020-07" db="EMBL/GenBank/DDBJ databases">
        <title>Vallitalea pronyensis genome.</title>
        <authorList>
            <person name="Postec A."/>
        </authorList>
    </citation>
    <scope>NUCLEOTIDE SEQUENCE</scope>
    <source>
        <strain evidence="4">FatNI3</strain>
    </source>
</reference>
<dbReference type="InterPro" id="IPR009057">
    <property type="entry name" value="Homeodomain-like_sf"/>
</dbReference>
<keyword evidence="1 2" id="KW-0238">DNA-binding</keyword>
<protein>
    <submittedName>
        <fullName evidence="4">TetR/AcrR family transcriptional regulator</fullName>
    </submittedName>
</protein>
<name>A0A8J8SJ68_9FIRM</name>
<dbReference type="Gene3D" id="1.10.357.10">
    <property type="entry name" value="Tetracycline Repressor, domain 2"/>
    <property type="match status" value="1"/>
</dbReference>
<dbReference type="SUPFAM" id="SSF46689">
    <property type="entry name" value="Homeodomain-like"/>
    <property type="match status" value="1"/>
</dbReference>
<evidence type="ECO:0000313" key="4">
    <source>
        <dbReference type="EMBL" id="QUI25182.1"/>
    </source>
</evidence>
<dbReference type="GO" id="GO:0003677">
    <property type="term" value="F:DNA binding"/>
    <property type="evidence" value="ECO:0007669"/>
    <property type="project" value="UniProtKB-UniRule"/>
</dbReference>
<organism evidence="4 5">
    <name type="scientific">Vallitalea pronyensis</name>
    <dbReference type="NCBI Taxonomy" id="1348613"/>
    <lineage>
        <taxon>Bacteria</taxon>
        <taxon>Bacillati</taxon>
        <taxon>Bacillota</taxon>
        <taxon>Clostridia</taxon>
        <taxon>Lachnospirales</taxon>
        <taxon>Vallitaleaceae</taxon>
        <taxon>Vallitalea</taxon>
    </lineage>
</organism>
<dbReference type="RefSeq" id="WP_212695881.1">
    <property type="nucleotide sequence ID" value="NZ_CP058649.1"/>
</dbReference>
<sequence>MSRYGEDKRRLEFLKVISNYLEEVGLLEFSFRGAAKVAGVSPMTLVRYFNNRDGLLDALLEHSVESYIHYAENSWPGQLINSPIESVRELISDLGSDIYDIESKKLWIQLILLAESPNAPTVMKKRYLNLYYMSRDYIIKLLVAQGLSNERATQIGSALNSFSNGIYRDYYIHRNKEMARSSFKIMLTWLQQEI</sequence>
<evidence type="ECO:0000256" key="1">
    <source>
        <dbReference type="ARBA" id="ARBA00023125"/>
    </source>
</evidence>
<evidence type="ECO:0000256" key="2">
    <source>
        <dbReference type="PROSITE-ProRule" id="PRU00335"/>
    </source>
</evidence>
<dbReference type="EMBL" id="CP058649">
    <property type="protein sequence ID" value="QUI25182.1"/>
    <property type="molecule type" value="Genomic_DNA"/>
</dbReference>
<dbReference type="InterPro" id="IPR001647">
    <property type="entry name" value="HTH_TetR"/>
</dbReference>
<feature type="domain" description="HTH tetR-type" evidence="3">
    <location>
        <begin position="7"/>
        <end position="67"/>
    </location>
</feature>
<dbReference type="KEGG" id="vpy:HZI73_24065"/>
<gene>
    <name evidence="4" type="ORF">HZI73_24065</name>
</gene>
<evidence type="ECO:0000259" key="3">
    <source>
        <dbReference type="PROSITE" id="PS50977"/>
    </source>
</evidence>
<dbReference type="PROSITE" id="PS50977">
    <property type="entry name" value="HTH_TETR_2"/>
    <property type="match status" value="1"/>
</dbReference>
<accession>A0A8J8SJ68</accession>
<dbReference type="Proteomes" id="UP000683246">
    <property type="component" value="Chromosome"/>
</dbReference>
<dbReference type="AlphaFoldDB" id="A0A8J8SJ68"/>